<proteinExistence type="predicted"/>
<sequence length="77" mass="9132">MQGNEDNIDDYTFAMRLQQKLFDDYNDDATHEITTSTIKNVESYDYAAMQLQQMYYEEGTELKMIILLPCNYKKCII</sequence>
<evidence type="ECO:0000313" key="2">
    <source>
        <dbReference type="Proteomes" id="UP000789901"/>
    </source>
</evidence>
<dbReference type="EMBL" id="CAJVQB010065639">
    <property type="protein sequence ID" value="CAG8841374.1"/>
    <property type="molecule type" value="Genomic_DNA"/>
</dbReference>
<keyword evidence="2" id="KW-1185">Reference proteome</keyword>
<feature type="non-terminal residue" evidence="1">
    <location>
        <position position="77"/>
    </location>
</feature>
<reference evidence="1 2" key="1">
    <citation type="submission" date="2021-06" db="EMBL/GenBank/DDBJ databases">
        <authorList>
            <person name="Kallberg Y."/>
            <person name="Tangrot J."/>
            <person name="Rosling A."/>
        </authorList>
    </citation>
    <scope>NUCLEOTIDE SEQUENCE [LARGE SCALE GENOMIC DNA]</scope>
    <source>
        <strain evidence="1 2">120-4 pot B 10/14</strain>
    </source>
</reference>
<evidence type="ECO:0000313" key="1">
    <source>
        <dbReference type="EMBL" id="CAG8841374.1"/>
    </source>
</evidence>
<accession>A0ABN7WUR3</accession>
<organism evidence="1 2">
    <name type="scientific">Gigaspora margarita</name>
    <dbReference type="NCBI Taxonomy" id="4874"/>
    <lineage>
        <taxon>Eukaryota</taxon>
        <taxon>Fungi</taxon>
        <taxon>Fungi incertae sedis</taxon>
        <taxon>Mucoromycota</taxon>
        <taxon>Glomeromycotina</taxon>
        <taxon>Glomeromycetes</taxon>
        <taxon>Diversisporales</taxon>
        <taxon>Gigasporaceae</taxon>
        <taxon>Gigaspora</taxon>
    </lineage>
</organism>
<dbReference type="Proteomes" id="UP000789901">
    <property type="component" value="Unassembled WGS sequence"/>
</dbReference>
<comment type="caution">
    <text evidence="1">The sequence shown here is derived from an EMBL/GenBank/DDBJ whole genome shotgun (WGS) entry which is preliminary data.</text>
</comment>
<gene>
    <name evidence="1" type="ORF">GMARGA_LOCUS35394</name>
</gene>
<protein>
    <submittedName>
        <fullName evidence="1">16041_t:CDS:1</fullName>
    </submittedName>
</protein>
<name>A0ABN7WUR3_GIGMA</name>